<dbReference type="GO" id="GO:0005737">
    <property type="term" value="C:cytoplasm"/>
    <property type="evidence" value="ECO:0007669"/>
    <property type="project" value="TreeGrafter"/>
</dbReference>
<dbReference type="SUPFAM" id="SSF56801">
    <property type="entry name" value="Acetyl-CoA synthetase-like"/>
    <property type="match status" value="1"/>
</dbReference>
<evidence type="ECO:0000313" key="4">
    <source>
        <dbReference type="Proteomes" id="UP000187651"/>
    </source>
</evidence>
<dbReference type="AlphaFoldDB" id="A0A1G9STV4"/>
<dbReference type="InterPro" id="IPR045851">
    <property type="entry name" value="AMP-bd_C_sf"/>
</dbReference>
<dbReference type="GO" id="GO:0031177">
    <property type="term" value="F:phosphopantetheine binding"/>
    <property type="evidence" value="ECO:0007669"/>
    <property type="project" value="TreeGrafter"/>
</dbReference>
<dbReference type="CDD" id="cd05930">
    <property type="entry name" value="A_NRPS"/>
    <property type="match status" value="1"/>
</dbReference>
<dbReference type="NCBIfam" id="TIGR01733">
    <property type="entry name" value="AA-adenyl-dom"/>
    <property type="match status" value="1"/>
</dbReference>
<dbReference type="InterPro" id="IPR010071">
    <property type="entry name" value="AA_adenyl_dom"/>
</dbReference>
<dbReference type="Proteomes" id="UP000187651">
    <property type="component" value="Unassembled WGS sequence"/>
</dbReference>
<dbReference type="InterPro" id="IPR020845">
    <property type="entry name" value="AMP-binding_CS"/>
</dbReference>
<organism evidence="3 4">
    <name type="scientific">Lachnospira pectinoschiza</name>
    <dbReference type="NCBI Taxonomy" id="28052"/>
    <lineage>
        <taxon>Bacteria</taxon>
        <taxon>Bacillati</taxon>
        <taxon>Bacillota</taxon>
        <taxon>Clostridia</taxon>
        <taxon>Lachnospirales</taxon>
        <taxon>Lachnospiraceae</taxon>
        <taxon>Lachnospira</taxon>
    </lineage>
</organism>
<dbReference type="InterPro" id="IPR042099">
    <property type="entry name" value="ANL_N_sf"/>
</dbReference>
<dbReference type="Gene3D" id="3.40.50.12780">
    <property type="entry name" value="N-terminal domain of ligase-like"/>
    <property type="match status" value="1"/>
</dbReference>
<dbReference type="OrthoDB" id="9778383at2"/>
<gene>
    <name evidence="3" type="ORF">SAMN05216544_0090</name>
</gene>
<dbReference type="GO" id="GO:0044550">
    <property type="term" value="P:secondary metabolite biosynthetic process"/>
    <property type="evidence" value="ECO:0007669"/>
    <property type="project" value="TreeGrafter"/>
</dbReference>
<dbReference type="PANTHER" id="PTHR45527:SF1">
    <property type="entry name" value="FATTY ACID SYNTHASE"/>
    <property type="match status" value="1"/>
</dbReference>
<keyword evidence="4" id="KW-1185">Reference proteome</keyword>
<dbReference type="InterPro" id="IPR025110">
    <property type="entry name" value="AMP-bd_C"/>
</dbReference>
<dbReference type="RefSeq" id="WP_074520423.1">
    <property type="nucleotide sequence ID" value="NZ_FNHZ01000001.1"/>
</dbReference>
<dbReference type="Gene3D" id="3.30.300.30">
    <property type="match status" value="1"/>
</dbReference>
<dbReference type="PANTHER" id="PTHR45527">
    <property type="entry name" value="NONRIBOSOMAL PEPTIDE SYNTHETASE"/>
    <property type="match status" value="1"/>
</dbReference>
<dbReference type="InterPro" id="IPR000873">
    <property type="entry name" value="AMP-dep_synth/lig_dom"/>
</dbReference>
<evidence type="ECO:0000259" key="1">
    <source>
        <dbReference type="Pfam" id="PF00501"/>
    </source>
</evidence>
<name>A0A1G9STV4_9FIRM</name>
<feature type="domain" description="AMP-dependent synthetase/ligase" evidence="1">
    <location>
        <begin position="9"/>
        <end position="380"/>
    </location>
</feature>
<dbReference type="PROSITE" id="PS00455">
    <property type="entry name" value="AMP_BINDING"/>
    <property type="match status" value="1"/>
</dbReference>
<accession>A0A1G9STV4</accession>
<dbReference type="EMBL" id="FNHZ01000001">
    <property type="protein sequence ID" value="SDM38909.1"/>
    <property type="molecule type" value="Genomic_DNA"/>
</dbReference>
<dbReference type="Pfam" id="PF13193">
    <property type="entry name" value="AMP-binding_C"/>
    <property type="match status" value="1"/>
</dbReference>
<evidence type="ECO:0000259" key="2">
    <source>
        <dbReference type="Pfam" id="PF13193"/>
    </source>
</evidence>
<evidence type="ECO:0000313" key="3">
    <source>
        <dbReference type="EMBL" id="SDM38909.1"/>
    </source>
</evidence>
<reference evidence="4" key="1">
    <citation type="submission" date="2016-10" db="EMBL/GenBank/DDBJ databases">
        <authorList>
            <person name="Varghese N."/>
            <person name="Submissions S."/>
        </authorList>
    </citation>
    <scope>NUCLEOTIDE SEQUENCE [LARGE SCALE GENOMIC DNA]</scope>
    <source>
        <strain evidence="4">M83</strain>
    </source>
</reference>
<feature type="domain" description="AMP-binding enzyme C-terminal" evidence="2">
    <location>
        <begin position="439"/>
        <end position="507"/>
    </location>
</feature>
<sequence>MKNVLEWLENSSANYPDKVAFADVDKTITYKELEIESDILASYLINDEKIKEREAIAFYLEKCVDATVGIFATLKTRAFYSFIDLRSPETRQTKVIETLMPRVIFTDDANYSSALSLFDKYENVKIISLETLLQNQRKYRSEGNLEDLIDREKLVKIRHTALSNDPVYVNFTSGSTGTPKGVVVGHASIIDFIEVFIKTFDLNKNDIWANQAPFDFDVSVKDIFASISVGGTVNIIPRSYFSNPTVLMDYLVERKPTVLVWAVSAMCFVSIMNGFGYKVPTSVKKVIFSGEVMPIKQLNVWKKYLPEATYVNVYGPTEITCNCTYHVVDRDYDLKEVIPAGKAFENEHVFLLDDNDKEIREAGEVGEICVSGACLALGYYKDREKTNAAFMPNPANPEFLEMMYRTGDLGRYDENGLLYYVSRKDFQVKHMGQRIELGEIEVAASSKDKVERTCCLYDNNKKKILLFVMGDADKKELLEELREDLPSYMIPNKVIMIDEMPMTKNGKIDRNALKQVAGL</sequence>
<dbReference type="GO" id="GO:0043041">
    <property type="term" value="P:amino acid activation for nonribosomal peptide biosynthetic process"/>
    <property type="evidence" value="ECO:0007669"/>
    <property type="project" value="TreeGrafter"/>
</dbReference>
<proteinExistence type="predicted"/>
<protein>
    <submittedName>
        <fullName evidence="3">Amino acid adenylation domain-containing protein</fullName>
    </submittedName>
</protein>
<dbReference type="Pfam" id="PF00501">
    <property type="entry name" value="AMP-binding"/>
    <property type="match status" value="1"/>
</dbReference>